<evidence type="ECO:0000259" key="3">
    <source>
        <dbReference type="Pfam" id="PF09394"/>
    </source>
</evidence>
<dbReference type="EMBL" id="QVQT01000002">
    <property type="protein sequence ID" value="RFU17515.1"/>
    <property type="molecule type" value="Genomic_DNA"/>
</dbReference>
<evidence type="ECO:0000256" key="1">
    <source>
        <dbReference type="ARBA" id="ARBA00022690"/>
    </source>
</evidence>
<dbReference type="RefSeq" id="WP_117298265.1">
    <property type="nucleotide sequence ID" value="NZ_QVQT02000002.1"/>
</dbReference>
<sequence length="103" mass="10885">METLTLRKGEQQMLALPGHGSAGYQWSMVSADAGIVSVEEILNDASEASGALQGSLDQRFQLTALAPGETCIRFVLIRRFAPGEPQSTHEIALTVIADGQSAA</sequence>
<protein>
    <recommendedName>
        <fullName evidence="3">Proteinase inhibitor I42 chagasin domain-containing protein</fullName>
    </recommendedName>
</protein>
<dbReference type="GO" id="GO:0004869">
    <property type="term" value="F:cysteine-type endopeptidase inhibitor activity"/>
    <property type="evidence" value="ECO:0007669"/>
    <property type="project" value="UniProtKB-KW"/>
</dbReference>
<keyword evidence="1" id="KW-0646">Protease inhibitor</keyword>
<keyword evidence="5" id="KW-1185">Reference proteome</keyword>
<evidence type="ECO:0000313" key="4">
    <source>
        <dbReference type="EMBL" id="RFU17515.1"/>
    </source>
</evidence>
<dbReference type="InterPro" id="IPR036331">
    <property type="entry name" value="Chagasin-like_sf"/>
</dbReference>
<gene>
    <name evidence="4" type="ORF">D0Y96_05060</name>
</gene>
<accession>A0A372IRH2</accession>
<dbReference type="AlphaFoldDB" id="A0A372IRH2"/>
<name>A0A372IRH2_9BACT</name>
<dbReference type="Gene3D" id="2.60.40.2020">
    <property type="match status" value="1"/>
</dbReference>
<organism evidence="4 5">
    <name type="scientific">Paracidobacterium acidisoli</name>
    <dbReference type="NCBI Taxonomy" id="2303751"/>
    <lineage>
        <taxon>Bacteria</taxon>
        <taxon>Pseudomonadati</taxon>
        <taxon>Acidobacteriota</taxon>
        <taxon>Terriglobia</taxon>
        <taxon>Terriglobales</taxon>
        <taxon>Acidobacteriaceae</taxon>
        <taxon>Paracidobacterium</taxon>
    </lineage>
</organism>
<proteinExistence type="predicted"/>
<dbReference type="SUPFAM" id="SSF141066">
    <property type="entry name" value="ICP-like"/>
    <property type="match status" value="1"/>
</dbReference>
<dbReference type="InterPro" id="IPR018990">
    <property type="entry name" value="Prot_inh_I42_chagasin"/>
</dbReference>
<dbReference type="Pfam" id="PF09394">
    <property type="entry name" value="Inhibitor_I42"/>
    <property type="match status" value="1"/>
</dbReference>
<evidence type="ECO:0000256" key="2">
    <source>
        <dbReference type="ARBA" id="ARBA00022704"/>
    </source>
</evidence>
<comment type="caution">
    <text evidence="4">The sequence shown here is derived from an EMBL/GenBank/DDBJ whole genome shotgun (WGS) entry which is preliminary data.</text>
</comment>
<evidence type="ECO:0000313" key="5">
    <source>
        <dbReference type="Proteomes" id="UP000264702"/>
    </source>
</evidence>
<reference evidence="4 5" key="1">
    <citation type="submission" date="2018-08" db="EMBL/GenBank/DDBJ databases">
        <title>Acidipila sp. 4G-K13, an acidobacterium isolated from forest soil.</title>
        <authorList>
            <person name="Gao Z.-H."/>
            <person name="Qiu L.-H."/>
        </authorList>
    </citation>
    <scope>NUCLEOTIDE SEQUENCE [LARGE SCALE GENOMIC DNA]</scope>
    <source>
        <strain evidence="4 5">4G-K13</strain>
    </source>
</reference>
<keyword evidence="2" id="KW-0789">Thiol protease inhibitor</keyword>
<dbReference type="Proteomes" id="UP000264702">
    <property type="component" value="Unassembled WGS sequence"/>
</dbReference>
<feature type="domain" description="Proteinase inhibitor I42 chagasin" evidence="3">
    <location>
        <begin position="6"/>
        <end position="95"/>
    </location>
</feature>